<evidence type="ECO:0000313" key="1">
    <source>
        <dbReference type="EMBL" id="OXA46005.1"/>
    </source>
</evidence>
<comment type="caution">
    <text evidence="1">The sequence shown here is derived from an EMBL/GenBank/DDBJ whole genome shotgun (WGS) entry which is preliminary data.</text>
</comment>
<reference evidence="1 2" key="1">
    <citation type="submission" date="2015-12" db="EMBL/GenBank/DDBJ databases">
        <title>The genome of Folsomia candida.</title>
        <authorList>
            <person name="Faddeeva A."/>
            <person name="Derks M.F."/>
            <person name="Anvar Y."/>
            <person name="Smit S."/>
            <person name="Van Straalen N."/>
            <person name="Roelofs D."/>
        </authorList>
    </citation>
    <scope>NUCLEOTIDE SEQUENCE [LARGE SCALE GENOMIC DNA]</scope>
    <source>
        <strain evidence="1 2">VU population</strain>
        <tissue evidence="1">Whole body</tissue>
    </source>
</reference>
<dbReference type="Proteomes" id="UP000198287">
    <property type="component" value="Unassembled WGS sequence"/>
</dbReference>
<gene>
    <name evidence="1" type="ORF">Fcan01_19165</name>
</gene>
<proteinExistence type="predicted"/>
<organism evidence="1 2">
    <name type="scientific">Folsomia candida</name>
    <name type="common">Springtail</name>
    <dbReference type="NCBI Taxonomy" id="158441"/>
    <lineage>
        <taxon>Eukaryota</taxon>
        <taxon>Metazoa</taxon>
        <taxon>Ecdysozoa</taxon>
        <taxon>Arthropoda</taxon>
        <taxon>Hexapoda</taxon>
        <taxon>Collembola</taxon>
        <taxon>Entomobryomorpha</taxon>
        <taxon>Isotomoidea</taxon>
        <taxon>Isotomidae</taxon>
        <taxon>Proisotominae</taxon>
        <taxon>Folsomia</taxon>
    </lineage>
</organism>
<evidence type="ECO:0000313" key="2">
    <source>
        <dbReference type="Proteomes" id="UP000198287"/>
    </source>
</evidence>
<dbReference type="AlphaFoldDB" id="A0A226DKE4"/>
<sequence>MRGEEMRDGVNLQTNNGGPPTLTDLDEISVWWRYLHPKREKCAANLENEKFASLGGCQADNCAGTEVTIECRTYNRSPVGEIKSLSAGSGGFRKCTCSRRLTHEERTLCRCNYYISGCTRQPCYTKVCDYDCESAMYECPQDIKNDLSSGNRTDYERWETYCPKPGTPLTHN</sequence>
<accession>A0A226DKE4</accession>
<protein>
    <submittedName>
        <fullName evidence="1">Uncharacterized protein</fullName>
    </submittedName>
</protein>
<name>A0A226DKE4_FOLCA</name>
<keyword evidence="2" id="KW-1185">Reference proteome</keyword>
<dbReference type="EMBL" id="LNIX01000016">
    <property type="protein sequence ID" value="OXA46005.1"/>
    <property type="molecule type" value="Genomic_DNA"/>
</dbReference>